<dbReference type="InterPro" id="IPR050640">
    <property type="entry name" value="Bact_2-comp_sensor_kinase"/>
</dbReference>
<comment type="catalytic activity">
    <reaction evidence="1">
        <text>ATP + protein L-histidine = ADP + protein N-phospho-L-histidine.</text>
        <dbReference type="EC" id="2.7.13.3"/>
    </reaction>
</comment>
<evidence type="ECO:0000259" key="11">
    <source>
        <dbReference type="PROSITE" id="PS50109"/>
    </source>
</evidence>
<dbReference type="EMBL" id="CP000885">
    <property type="protein sequence ID" value="ABX41159.1"/>
    <property type="molecule type" value="Genomic_DNA"/>
</dbReference>
<evidence type="ECO:0000256" key="8">
    <source>
        <dbReference type="SAM" id="Coils"/>
    </source>
</evidence>
<dbReference type="InterPro" id="IPR003594">
    <property type="entry name" value="HATPase_dom"/>
</dbReference>
<evidence type="ECO:0000259" key="12">
    <source>
        <dbReference type="PROSITE" id="PS50885"/>
    </source>
</evidence>
<keyword evidence="10" id="KW-0812">Transmembrane</keyword>
<feature type="domain" description="Histidine kinase" evidence="11">
    <location>
        <begin position="525"/>
        <end position="636"/>
    </location>
</feature>
<dbReference type="Gene3D" id="3.30.565.10">
    <property type="entry name" value="Histidine kinase-like ATPase, C-terminal domain"/>
    <property type="match status" value="1"/>
</dbReference>
<feature type="domain" description="HAMP" evidence="12">
    <location>
        <begin position="364"/>
        <end position="416"/>
    </location>
</feature>
<feature type="transmembrane region" description="Helical" evidence="10">
    <location>
        <begin position="53"/>
        <end position="74"/>
    </location>
</feature>
<evidence type="ECO:0000256" key="5">
    <source>
        <dbReference type="ARBA" id="ARBA00022679"/>
    </source>
</evidence>
<dbReference type="Pfam" id="PF02518">
    <property type="entry name" value="HATPase_c"/>
    <property type="match status" value="1"/>
</dbReference>
<evidence type="ECO:0000313" key="14">
    <source>
        <dbReference type="Proteomes" id="UP000000370"/>
    </source>
</evidence>
<keyword evidence="8" id="KW-0175">Coiled coil</keyword>
<dbReference type="PANTHER" id="PTHR34220:SF7">
    <property type="entry name" value="SENSOR HISTIDINE KINASE YPDA"/>
    <property type="match status" value="1"/>
</dbReference>
<evidence type="ECO:0000256" key="2">
    <source>
        <dbReference type="ARBA" id="ARBA00004370"/>
    </source>
</evidence>
<dbReference type="PROSITE" id="PS50109">
    <property type="entry name" value="HIS_KIN"/>
    <property type="match status" value="1"/>
</dbReference>
<dbReference type="SUPFAM" id="SSF158472">
    <property type="entry name" value="HAMP domain-like"/>
    <property type="match status" value="1"/>
</dbReference>
<dbReference type="CDD" id="cd06225">
    <property type="entry name" value="HAMP"/>
    <property type="match status" value="1"/>
</dbReference>
<name>A9KKI8_LACP7</name>
<proteinExistence type="predicted"/>
<feature type="compositionally biased region" description="Basic and acidic residues" evidence="9">
    <location>
        <begin position="10"/>
        <end position="22"/>
    </location>
</feature>
<dbReference type="Proteomes" id="UP000000370">
    <property type="component" value="Chromosome"/>
</dbReference>
<feature type="region of interest" description="Disordered" evidence="9">
    <location>
        <begin position="1"/>
        <end position="24"/>
    </location>
</feature>
<evidence type="ECO:0000256" key="9">
    <source>
        <dbReference type="SAM" id="MobiDB-lite"/>
    </source>
</evidence>
<keyword evidence="10" id="KW-1133">Transmembrane helix</keyword>
<evidence type="ECO:0000256" key="6">
    <source>
        <dbReference type="ARBA" id="ARBA00022777"/>
    </source>
</evidence>
<evidence type="ECO:0000256" key="7">
    <source>
        <dbReference type="ARBA" id="ARBA00023012"/>
    </source>
</evidence>
<keyword evidence="14" id="KW-1185">Reference proteome</keyword>
<dbReference type="SMART" id="SM00304">
    <property type="entry name" value="HAMP"/>
    <property type="match status" value="1"/>
</dbReference>
<dbReference type="InterPro" id="IPR010559">
    <property type="entry name" value="Sig_transdc_His_kin_internal"/>
</dbReference>
<sequence length="640" mass="73610">MELLKWRAKRTGDERKEREGTSKRGARNWIKHRGNLVSGLKECYENRPLFQQFATAFIALVFLPILCVTLFSYFNGSRKILQQYEEILLQATTDINDKLVGSMRELDWLTLQIANQEQTKNFVVQSPGNFYEKYKMKQWCDNQLFLKRILTDNKYVGRLSIIGDSGIEYSIYGDEAQEYDKNLYNHKAIIEKAYAYRDNLPADGRFVVFLSRLKENSQTVYLTAARRFPAGDYFSMKGSVIIEIQARMLGQIFSGINVRGGSVCVLNEDKDIIFHTDTKKIGKPGTEYLDMSLLSGTQGSFTVKRDGERVFTTYSADKLSGWISLIELPVGQMEDPIQNVRTILIYMLLIAVPLTLWLGYQFTKAILEPIHQLEWYMDQIGSGEWKKVIGYVPGNEIGTLMKQYNRMVDKIQELIKKVYKAELQQSQDNLEKRKAQLQALQTQINPHFLYNTLGAINTYAMEAEQPEIEQMIGALSSMFRYAVQDVLEPVQLADEVAHVNHYLTIMWYRHRIMPQIIWDVDSCMDQQILRLTIQPILENAFQHGFEGGVSEKDFIRIQARKEDDVIVEIEDSGNGIPEMEEGHIYRLSEVPGVKFGIGLINVNKRIQIVYGEAYGILLFRNVEGGTTIRLALPCLKHKVI</sequence>
<dbReference type="AlphaFoldDB" id="A9KKI8"/>
<evidence type="ECO:0000256" key="10">
    <source>
        <dbReference type="SAM" id="Phobius"/>
    </source>
</evidence>
<keyword evidence="7" id="KW-0902">Two-component regulatory system</keyword>
<dbReference type="PANTHER" id="PTHR34220">
    <property type="entry name" value="SENSOR HISTIDINE KINASE YPDA"/>
    <property type="match status" value="1"/>
</dbReference>
<dbReference type="EC" id="2.7.13.3" evidence="3"/>
<dbReference type="PROSITE" id="PS50885">
    <property type="entry name" value="HAMP"/>
    <property type="match status" value="1"/>
</dbReference>
<accession>A9KKI8</accession>
<dbReference type="OrthoDB" id="9776552at2"/>
<organism evidence="13 14">
    <name type="scientific">Lachnoclostridium phytofermentans (strain ATCC 700394 / DSM 18823 / ISDg)</name>
    <name type="common">Clostridium phytofermentans</name>
    <dbReference type="NCBI Taxonomy" id="357809"/>
    <lineage>
        <taxon>Bacteria</taxon>
        <taxon>Bacillati</taxon>
        <taxon>Bacillota</taxon>
        <taxon>Clostridia</taxon>
        <taxon>Lachnospirales</taxon>
        <taxon>Lachnospiraceae</taxon>
    </lineage>
</organism>
<dbReference type="SMART" id="SM00387">
    <property type="entry name" value="HATPase_c"/>
    <property type="match status" value="1"/>
</dbReference>
<gene>
    <name evidence="13" type="ordered locus">Cphy_0772</name>
</gene>
<dbReference type="Pfam" id="PF00672">
    <property type="entry name" value="HAMP"/>
    <property type="match status" value="1"/>
</dbReference>
<evidence type="ECO:0000256" key="4">
    <source>
        <dbReference type="ARBA" id="ARBA00022553"/>
    </source>
</evidence>
<dbReference type="HOGENOM" id="CLU_020473_6_1_9"/>
<evidence type="ECO:0000256" key="1">
    <source>
        <dbReference type="ARBA" id="ARBA00000085"/>
    </source>
</evidence>
<dbReference type="InterPro" id="IPR005467">
    <property type="entry name" value="His_kinase_dom"/>
</dbReference>
<protein>
    <recommendedName>
        <fullName evidence="3">histidine kinase</fullName>
        <ecNumber evidence="3">2.7.13.3</ecNumber>
    </recommendedName>
</protein>
<dbReference type="KEGG" id="cpy:Cphy_0772"/>
<dbReference type="GO" id="GO:0000155">
    <property type="term" value="F:phosphorelay sensor kinase activity"/>
    <property type="evidence" value="ECO:0007669"/>
    <property type="project" value="InterPro"/>
</dbReference>
<dbReference type="GO" id="GO:0016020">
    <property type="term" value="C:membrane"/>
    <property type="evidence" value="ECO:0007669"/>
    <property type="project" value="UniProtKB-SubCell"/>
</dbReference>
<dbReference type="SUPFAM" id="SSF55874">
    <property type="entry name" value="ATPase domain of HSP90 chaperone/DNA topoisomerase II/histidine kinase"/>
    <property type="match status" value="1"/>
</dbReference>
<dbReference type="eggNOG" id="COG2972">
    <property type="taxonomic scope" value="Bacteria"/>
</dbReference>
<evidence type="ECO:0000313" key="13">
    <source>
        <dbReference type="EMBL" id="ABX41159.1"/>
    </source>
</evidence>
<dbReference type="Pfam" id="PF06580">
    <property type="entry name" value="His_kinase"/>
    <property type="match status" value="1"/>
</dbReference>
<keyword evidence="6 13" id="KW-0418">Kinase</keyword>
<keyword evidence="4" id="KW-0597">Phosphoprotein</keyword>
<dbReference type="InterPro" id="IPR036890">
    <property type="entry name" value="HATPase_C_sf"/>
</dbReference>
<dbReference type="STRING" id="357809.Cphy_0772"/>
<reference evidence="14" key="1">
    <citation type="submission" date="2007-11" db="EMBL/GenBank/DDBJ databases">
        <title>Complete genome sequence of Clostridium phytofermentans ISDg.</title>
        <authorList>
            <person name="Leschine S.B."/>
            <person name="Warnick T.A."/>
            <person name="Blanchard J.L."/>
            <person name="Schnell D.J."/>
            <person name="Petit E.L."/>
            <person name="LaTouf W.G."/>
            <person name="Copeland A."/>
            <person name="Lucas S."/>
            <person name="Lapidus A."/>
            <person name="Barry K."/>
            <person name="Glavina del Rio T."/>
            <person name="Dalin E."/>
            <person name="Tice H."/>
            <person name="Pitluck S."/>
            <person name="Kiss H."/>
            <person name="Brettin T."/>
            <person name="Bruce D."/>
            <person name="Detter J.C."/>
            <person name="Han C."/>
            <person name="Kuske C."/>
            <person name="Schmutz J."/>
            <person name="Larimer F."/>
            <person name="Land M."/>
            <person name="Hauser L."/>
            <person name="Kyrpides N."/>
            <person name="Kim E.A."/>
            <person name="Richardson P."/>
        </authorList>
    </citation>
    <scope>NUCLEOTIDE SEQUENCE [LARGE SCALE GENOMIC DNA]</scope>
    <source>
        <strain evidence="14">ATCC 700394 / DSM 18823 / ISDg</strain>
    </source>
</reference>
<dbReference type="Gene3D" id="1.10.8.500">
    <property type="entry name" value="HAMP domain in histidine kinase"/>
    <property type="match status" value="1"/>
</dbReference>
<comment type="subcellular location">
    <subcellularLocation>
        <location evidence="2">Membrane</location>
    </subcellularLocation>
</comment>
<dbReference type="InterPro" id="IPR003660">
    <property type="entry name" value="HAMP_dom"/>
</dbReference>
<keyword evidence="5" id="KW-0808">Transferase</keyword>
<keyword evidence="10" id="KW-0472">Membrane</keyword>
<feature type="transmembrane region" description="Helical" evidence="10">
    <location>
        <begin position="343"/>
        <end position="360"/>
    </location>
</feature>
<feature type="coiled-coil region" evidence="8">
    <location>
        <begin position="416"/>
        <end position="443"/>
    </location>
</feature>
<dbReference type="Gene3D" id="3.30.450.20">
    <property type="entry name" value="PAS domain"/>
    <property type="match status" value="1"/>
</dbReference>
<dbReference type="RefSeq" id="WP_012198804.1">
    <property type="nucleotide sequence ID" value="NC_010001.1"/>
</dbReference>
<evidence type="ECO:0000256" key="3">
    <source>
        <dbReference type="ARBA" id="ARBA00012438"/>
    </source>
</evidence>